<dbReference type="EMBL" id="JAFEUM010000003">
    <property type="protein sequence ID" value="MBM7036880.1"/>
    <property type="molecule type" value="Genomic_DNA"/>
</dbReference>
<evidence type="ECO:0000256" key="1">
    <source>
        <dbReference type="SAM" id="SignalP"/>
    </source>
</evidence>
<evidence type="ECO:0000313" key="3">
    <source>
        <dbReference type="Proteomes" id="UP000809621"/>
    </source>
</evidence>
<dbReference type="Gene3D" id="2.40.50.870">
    <property type="entry name" value="Protein of unknown function (DUF3299)"/>
    <property type="match status" value="1"/>
</dbReference>
<dbReference type="InterPro" id="IPR021727">
    <property type="entry name" value="DUF3299"/>
</dbReference>
<keyword evidence="3" id="KW-1185">Reference proteome</keyword>
<dbReference type="RefSeq" id="WP_205158426.1">
    <property type="nucleotide sequence ID" value="NZ_JAFEUM010000003.1"/>
</dbReference>
<reference evidence="2 3" key="1">
    <citation type="submission" date="2021-02" db="EMBL/GenBank/DDBJ databases">
        <authorList>
            <person name="Park J.-S."/>
        </authorList>
    </citation>
    <scope>NUCLEOTIDE SEQUENCE [LARGE SCALE GENOMIC DNA]</scope>
    <source>
        <strain evidence="2 3">188UL20-2</strain>
    </source>
</reference>
<dbReference type="Pfam" id="PF11736">
    <property type="entry name" value="DUF3299"/>
    <property type="match status" value="1"/>
</dbReference>
<dbReference type="Proteomes" id="UP000809621">
    <property type="component" value="Unassembled WGS sequence"/>
</dbReference>
<feature type="chain" id="PRO_5046502566" evidence="1">
    <location>
        <begin position="23"/>
        <end position="163"/>
    </location>
</feature>
<name>A0ABS2HH64_9VIBR</name>
<keyword evidence="1" id="KW-0732">Signal</keyword>
<comment type="caution">
    <text evidence="2">The sequence shown here is derived from an EMBL/GenBank/DDBJ whole genome shotgun (WGS) entry which is preliminary data.</text>
</comment>
<protein>
    <submittedName>
        <fullName evidence="2">DUF3299 domain-containing protein</fullName>
    </submittedName>
</protein>
<organism evidence="2 3">
    <name type="scientific">Vibrio ulleungensis</name>
    <dbReference type="NCBI Taxonomy" id="2807619"/>
    <lineage>
        <taxon>Bacteria</taxon>
        <taxon>Pseudomonadati</taxon>
        <taxon>Pseudomonadota</taxon>
        <taxon>Gammaproteobacteria</taxon>
        <taxon>Vibrionales</taxon>
        <taxon>Vibrionaceae</taxon>
        <taxon>Vibrio</taxon>
    </lineage>
</organism>
<proteinExistence type="predicted"/>
<feature type="signal peptide" evidence="1">
    <location>
        <begin position="1"/>
        <end position="22"/>
    </location>
</feature>
<sequence>MKHKILLYLAIISSALVNTASAESSLAIEWLDLIPEQERAAYLSNASIQISHVGPQAKQNAAGSIREDLDGADISIAGFVIPLEGTESNVTEFLLVPFFGACIHVPPPPPNQIIYVKFDEGAPVTKLWDVVYVTGELTTESQDTDLATTGYLLSAKKVDEYRE</sequence>
<gene>
    <name evidence="2" type="ORF">JQC93_10750</name>
</gene>
<evidence type="ECO:0000313" key="2">
    <source>
        <dbReference type="EMBL" id="MBM7036880.1"/>
    </source>
</evidence>
<accession>A0ABS2HH64</accession>